<dbReference type="OrthoDB" id="10056939at2759"/>
<organism evidence="7 8">
    <name type="scientific">Saprolegnia diclina (strain VS20)</name>
    <dbReference type="NCBI Taxonomy" id="1156394"/>
    <lineage>
        <taxon>Eukaryota</taxon>
        <taxon>Sar</taxon>
        <taxon>Stramenopiles</taxon>
        <taxon>Oomycota</taxon>
        <taxon>Saprolegniomycetes</taxon>
        <taxon>Saprolegniales</taxon>
        <taxon>Saprolegniaceae</taxon>
        <taxon>Saprolegnia</taxon>
    </lineage>
</organism>
<gene>
    <name evidence="7" type="ORF">SDRG_04313</name>
</gene>
<keyword evidence="2 4" id="KW-0371">Homeobox</keyword>
<dbReference type="VEuPathDB" id="FungiDB:SDRG_04313"/>
<dbReference type="GO" id="GO:0000981">
    <property type="term" value="F:DNA-binding transcription factor activity, RNA polymerase II-specific"/>
    <property type="evidence" value="ECO:0007669"/>
    <property type="project" value="InterPro"/>
</dbReference>
<dbReference type="InterPro" id="IPR001356">
    <property type="entry name" value="HD"/>
</dbReference>
<evidence type="ECO:0000259" key="6">
    <source>
        <dbReference type="PROSITE" id="PS50071"/>
    </source>
</evidence>
<dbReference type="EMBL" id="JH767141">
    <property type="protein sequence ID" value="EQC38612.1"/>
    <property type="molecule type" value="Genomic_DNA"/>
</dbReference>
<dbReference type="PROSITE" id="PS50071">
    <property type="entry name" value="HOMEOBOX_2"/>
    <property type="match status" value="1"/>
</dbReference>
<dbReference type="RefSeq" id="XP_008608204.1">
    <property type="nucleotide sequence ID" value="XM_008609982.1"/>
</dbReference>
<dbReference type="InParanoid" id="T0S7D7"/>
<evidence type="ECO:0000256" key="5">
    <source>
        <dbReference type="SAM" id="MobiDB-lite"/>
    </source>
</evidence>
<dbReference type="Pfam" id="PF05920">
    <property type="entry name" value="Homeobox_KN"/>
    <property type="match status" value="1"/>
</dbReference>
<reference evidence="7 8" key="1">
    <citation type="submission" date="2012-04" db="EMBL/GenBank/DDBJ databases">
        <title>The Genome Sequence of Saprolegnia declina VS20.</title>
        <authorList>
            <consortium name="The Broad Institute Genome Sequencing Platform"/>
            <person name="Russ C."/>
            <person name="Nusbaum C."/>
            <person name="Tyler B."/>
            <person name="van West P."/>
            <person name="Dieguez-Uribeondo J."/>
            <person name="de Bruijn I."/>
            <person name="Tripathy S."/>
            <person name="Jiang R."/>
            <person name="Young S.K."/>
            <person name="Zeng Q."/>
            <person name="Gargeya S."/>
            <person name="Fitzgerald M."/>
            <person name="Haas B."/>
            <person name="Abouelleil A."/>
            <person name="Alvarado L."/>
            <person name="Arachchi H.M."/>
            <person name="Berlin A."/>
            <person name="Chapman S.B."/>
            <person name="Goldberg J."/>
            <person name="Griggs A."/>
            <person name="Gujja S."/>
            <person name="Hansen M."/>
            <person name="Howarth C."/>
            <person name="Imamovic A."/>
            <person name="Larimer J."/>
            <person name="McCowen C."/>
            <person name="Montmayeur A."/>
            <person name="Murphy C."/>
            <person name="Neiman D."/>
            <person name="Pearson M."/>
            <person name="Priest M."/>
            <person name="Roberts A."/>
            <person name="Saif S."/>
            <person name="Shea T."/>
            <person name="Sisk P."/>
            <person name="Sykes S."/>
            <person name="Wortman J."/>
            <person name="Nusbaum C."/>
            <person name="Birren B."/>
        </authorList>
    </citation>
    <scope>NUCLEOTIDE SEQUENCE [LARGE SCALE GENOMIC DNA]</scope>
    <source>
        <strain evidence="7 8">VS20</strain>
    </source>
</reference>
<keyword evidence="1 4" id="KW-0238">DNA-binding</keyword>
<dbReference type="GO" id="GO:0003677">
    <property type="term" value="F:DNA binding"/>
    <property type="evidence" value="ECO:0007669"/>
    <property type="project" value="UniProtKB-UniRule"/>
</dbReference>
<dbReference type="AlphaFoldDB" id="T0S7D7"/>
<protein>
    <recommendedName>
        <fullName evidence="6">Homeobox domain-containing protein</fullName>
    </recommendedName>
</protein>
<feature type="DNA-binding region" description="Homeobox" evidence="4">
    <location>
        <begin position="141"/>
        <end position="203"/>
    </location>
</feature>
<dbReference type="PROSITE" id="PS00027">
    <property type="entry name" value="HOMEOBOX_1"/>
    <property type="match status" value="1"/>
</dbReference>
<dbReference type="STRING" id="1156394.T0S7D7"/>
<keyword evidence="3 4" id="KW-0539">Nucleus</keyword>
<evidence type="ECO:0000313" key="7">
    <source>
        <dbReference type="EMBL" id="EQC38612.1"/>
    </source>
</evidence>
<dbReference type="CDD" id="cd00086">
    <property type="entry name" value="homeodomain"/>
    <property type="match status" value="1"/>
</dbReference>
<dbReference type="GO" id="GO:0005634">
    <property type="term" value="C:nucleus"/>
    <property type="evidence" value="ECO:0007669"/>
    <property type="project" value="UniProtKB-SubCell"/>
</dbReference>
<feature type="domain" description="Homeobox" evidence="6">
    <location>
        <begin position="139"/>
        <end position="202"/>
    </location>
</feature>
<sequence length="222" mass="24929">MTLPNVSAYTPRPSASRAAASPLPVLAPSPAAILALVRDHPLYGLLQRVFVLLETPPEAATAQPSLPSKRELAKLIAQAQAPTHAIVTPTLLVFLTLQLRMLRYFEVVLQARGRRFSSSADSSPTHKASDDDDATMLEDEKKLKRARLTRRSNEFMTAWFLAHKGNPYPSAKERNEIASTTQLSELQVRNWFANMRKRHWKPQNSDKKPRCLLDLVLRRSSP</sequence>
<dbReference type="InterPro" id="IPR050224">
    <property type="entry name" value="TALE_homeobox"/>
</dbReference>
<name>T0S7D7_SAPDV</name>
<dbReference type="SMART" id="SM00389">
    <property type="entry name" value="HOX"/>
    <property type="match status" value="1"/>
</dbReference>
<dbReference type="Gene3D" id="1.10.10.60">
    <property type="entry name" value="Homeodomain-like"/>
    <property type="match status" value="1"/>
</dbReference>
<keyword evidence="8" id="KW-1185">Reference proteome</keyword>
<dbReference type="SUPFAM" id="SSF46689">
    <property type="entry name" value="Homeodomain-like"/>
    <property type="match status" value="1"/>
</dbReference>
<accession>T0S7D7</accession>
<dbReference type="eggNOG" id="KOG0773">
    <property type="taxonomic scope" value="Eukaryota"/>
</dbReference>
<dbReference type="PANTHER" id="PTHR11850">
    <property type="entry name" value="HOMEOBOX PROTEIN TRANSCRIPTION FACTORS"/>
    <property type="match status" value="1"/>
</dbReference>
<dbReference type="GeneID" id="19945040"/>
<evidence type="ECO:0000256" key="4">
    <source>
        <dbReference type="PROSITE-ProRule" id="PRU00108"/>
    </source>
</evidence>
<dbReference type="OMA" id="FMTAWFL"/>
<evidence type="ECO:0000313" key="8">
    <source>
        <dbReference type="Proteomes" id="UP000030762"/>
    </source>
</evidence>
<evidence type="ECO:0000256" key="2">
    <source>
        <dbReference type="ARBA" id="ARBA00023155"/>
    </source>
</evidence>
<comment type="subcellular location">
    <subcellularLocation>
        <location evidence="4">Nucleus</location>
    </subcellularLocation>
</comment>
<feature type="region of interest" description="Disordered" evidence="5">
    <location>
        <begin position="116"/>
        <end position="138"/>
    </location>
</feature>
<evidence type="ECO:0000256" key="1">
    <source>
        <dbReference type="ARBA" id="ARBA00023125"/>
    </source>
</evidence>
<proteinExistence type="predicted"/>
<feature type="compositionally biased region" description="Polar residues" evidence="5">
    <location>
        <begin position="116"/>
        <end position="126"/>
    </location>
</feature>
<dbReference type="InterPro" id="IPR008422">
    <property type="entry name" value="KN_HD"/>
</dbReference>
<dbReference type="InterPro" id="IPR009057">
    <property type="entry name" value="Homeodomain-like_sf"/>
</dbReference>
<evidence type="ECO:0000256" key="3">
    <source>
        <dbReference type="ARBA" id="ARBA00023242"/>
    </source>
</evidence>
<dbReference type="Proteomes" id="UP000030762">
    <property type="component" value="Unassembled WGS sequence"/>
</dbReference>
<dbReference type="InterPro" id="IPR017970">
    <property type="entry name" value="Homeobox_CS"/>
</dbReference>